<dbReference type="PANTHER" id="PTHR10077">
    <property type="entry name" value="CALPASTATIN"/>
    <property type="match status" value="1"/>
</dbReference>
<reference evidence="13" key="2">
    <citation type="submission" date="2025-09" db="UniProtKB">
        <authorList>
            <consortium name="Ensembl"/>
        </authorList>
    </citation>
    <scope>IDENTIFICATION</scope>
</reference>
<feature type="compositionally biased region" description="Polar residues" evidence="12">
    <location>
        <begin position="1"/>
        <end position="22"/>
    </location>
</feature>
<feature type="compositionally biased region" description="Basic and acidic residues" evidence="12">
    <location>
        <begin position="69"/>
        <end position="108"/>
    </location>
</feature>
<dbReference type="InterPro" id="IPR001259">
    <property type="entry name" value="Prot_inh_calpain"/>
</dbReference>
<keyword evidence="14" id="KW-1185">Reference proteome</keyword>
<dbReference type="GO" id="GO:0005737">
    <property type="term" value="C:cytoplasm"/>
    <property type="evidence" value="ECO:0007669"/>
    <property type="project" value="TreeGrafter"/>
</dbReference>
<comment type="similarity">
    <text evidence="2">Belongs to the protease inhibitor I27 (calpastatin) family.</text>
</comment>
<evidence type="ECO:0000256" key="7">
    <source>
        <dbReference type="ARBA" id="ARBA00022704"/>
    </source>
</evidence>
<evidence type="ECO:0000256" key="3">
    <source>
        <dbReference type="ARBA" id="ARBA00017619"/>
    </source>
</evidence>
<evidence type="ECO:0000256" key="8">
    <source>
        <dbReference type="ARBA" id="ARBA00022737"/>
    </source>
</evidence>
<reference evidence="13" key="1">
    <citation type="submission" date="2025-08" db="UniProtKB">
        <authorList>
            <consortium name="Ensembl"/>
        </authorList>
    </citation>
    <scope>IDENTIFICATION</scope>
</reference>
<keyword evidence="5" id="KW-0597">Phosphoprotein</keyword>
<dbReference type="Proteomes" id="UP000694428">
    <property type="component" value="Unplaced"/>
</dbReference>
<keyword evidence="10" id="KW-0007">Acetylation</keyword>
<evidence type="ECO:0000256" key="9">
    <source>
        <dbReference type="ARBA" id="ARBA00022843"/>
    </source>
</evidence>
<evidence type="ECO:0000256" key="11">
    <source>
        <dbReference type="ARBA" id="ARBA00033013"/>
    </source>
</evidence>
<proteinExistence type="inferred from homology"/>
<dbReference type="Pfam" id="PF00748">
    <property type="entry name" value="Calpain_inhib"/>
    <property type="match status" value="1"/>
</dbReference>
<evidence type="ECO:0000313" key="14">
    <source>
        <dbReference type="Proteomes" id="UP000694428"/>
    </source>
</evidence>
<dbReference type="InterPro" id="IPR026998">
    <property type="entry name" value="Calpastatin"/>
</dbReference>
<dbReference type="PANTHER" id="PTHR10077:SF0">
    <property type="entry name" value="CALPASTATIN"/>
    <property type="match status" value="1"/>
</dbReference>
<name>A0A8C9F159_PAVCR</name>
<keyword evidence="7" id="KW-0789">Thiol protease inhibitor</keyword>
<keyword evidence="8" id="KW-0677">Repeat</keyword>
<dbReference type="Ensembl" id="ENSPSTT00000009135.1">
    <property type="protein sequence ID" value="ENSPSTP00000008705.1"/>
    <property type="gene ID" value="ENSPSTG00000006145.1"/>
</dbReference>
<protein>
    <recommendedName>
        <fullName evidence="3">Calpastatin</fullName>
    </recommendedName>
    <alternativeName>
        <fullName evidence="11">Calpain inhibitor</fullName>
    </alternativeName>
</protein>
<accession>A0A8C9F159</accession>
<organism evidence="13 14">
    <name type="scientific">Pavo cristatus</name>
    <name type="common">Indian peafowl</name>
    <name type="synonym">Blue peafowl</name>
    <dbReference type="NCBI Taxonomy" id="9049"/>
    <lineage>
        <taxon>Eukaryota</taxon>
        <taxon>Metazoa</taxon>
        <taxon>Chordata</taxon>
        <taxon>Craniata</taxon>
        <taxon>Vertebrata</taxon>
        <taxon>Euteleostomi</taxon>
        <taxon>Archelosauria</taxon>
        <taxon>Archosauria</taxon>
        <taxon>Dinosauria</taxon>
        <taxon>Saurischia</taxon>
        <taxon>Theropoda</taxon>
        <taxon>Coelurosauria</taxon>
        <taxon>Aves</taxon>
        <taxon>Neognathae</taxon>
        <taxon>Galloanserae</taxon>
        <taxon>Galliformes</taxon>
        <taxon>Phasianidae</taxon>
        <taxon>Phasianinae</taxon>
        <taxon>Pavo</taxon>
    </lineage>
</organism>
<evidence type="ECO:0000256" key="10">
    <source>
        <dbReference type="ARBA" id="ARBA00022990"/>
    </source>
</evidence>
<feature type="compositionally biased region" description="Pro residues" evidence="12">
    <location>
        <begin position="33"/>
        <end position="42"/>
    </location>
</feature>
<evidence type="ECO:0000256" key="1">
    <source>
        <dbReference type="ARBA" id="ARBA00002637"/>
    </source>
</evidence>
<keyword evidence="4" id="KW-1017">Isopeptide bond</keyword>
<evidence type="ECO:0000256" key="5">
    <source>
        <dbReference type="ARBA" id="ARBA00022553"/>
    </source>
</evidence>
<keyword evidence="6" id="KW-0646">Protease inhibitor</keyword>
<dbReference type="GO" id="GO:0010859">
    <property type="term" value="F:calcium-dependent cysteine-type endopeptidase inhibitor activity"/>
    <property type="evidence" value="ECO:0007669"/>
    <property type="project" value="TreeGrafter"/>
</dbReference>
<evidence type="ECO:0000256" key="2">
    <source>
        <dbReference type="ARBA" id="ARBA00009487"/>
    </source>
</evidence>
<evidence type="ECO:0000256" key="4">
    <source>
        <dbReference type="ARBA" id="ARBA00022499"/>
    </source>
</evidence>
<evidence type="ECO:0000313" key="13">
    <source>
        <dbReference type="Ensembl" id="ENSPSTP00000008705.1"/>
    </source>
</evidence>
<evidence type="ECO:0000256" key="6">
    <source>
        <dbReference type="ARBA" id="ARBA00022690"/>
    </source>
</evidence>
<comment type="function">
    <text evidence="1">Specific inhibition of calpain (calcium-dependent cysteine protease). Plays a key role in postmortem tenderization of meat and have been proposed to be involved in muscle protein degradation in living tissue.</text>
</comment>
<feature type="region of interest" description="Disordered" evidence="12">
    <location>
        <begin position="1"/>
        <end position="108"/>
    </location>
</feature>
<sequence length="124" mass="13969">SSFNLHPQALSQFLSTPRQSSMHPRWSLTLKETPPPHLPCLPFPESLHPLQHSSHGTDEALEALSSSLGKREPDPEEKKPAVDKVKEKAKSEHRDKLGERDDTIPPDYRKLLENTAFSYTGTFS</sequence>
<keyword evidence="9" id="KW-0832">Ubl conjugation</keyword>
<dbReference type="AlphaFoldDB" id="A0A8C9F159"/>
<evidence type="ECO:0000256" key="12">
    <source>
        <dbReference type="SAM" id="MobiDB-lite"/>
    </source>
</evidence>